<feature type="region of interest" description="Disordered" evidence="1">
    <location>
        <begin position="1"/>
        <end position="31"/>
    </location>
</feature>
<feature type="compositionally biased region" description="Polar residues" evidence="1">
    <location>
        <begin position="1"/>
        <end position="13"/>
    </location>
</feature>
<dbReference type="AlphaFoldDB" id="A0A9X4KNK8"/>
<evidence type="ECO:0000256" key="1">
    <source>
        <dbReference type="SAM" id="MobiDB-lite"/>
    </source>
</evidence>
<comment type="caution">
    <text evidence="2">The sequence shown here is derived from an EMBL/GenBank/DDBJ whole genome shotgun (WGS) entry which is preliminary data.</text>
</comment>
<accession>A0A9X4KNK8</accession>
<reference evidence="2 3" key="1">
    <citation type="submission" date="2022-10" db="EMBL/GenBank/DDBJ databases">
        <title>Comparative genomic analysis of Cohnella hashimotonis sp. nov., isolated from the International Space Station.</title>
        <authorList>
            <person name="Simpson A."/>
            <person name="Venkateswaran K."/>
        </authorList>
    </citation>
    <scope>NUCLEOTIDE SEQUENCE [LARGE SCALE GENOMIC DNA]</scope>
    <source>
        <strain evidence="2 3">DSM 18997</strain>
    </source>
</reference>
<proteinExistence type="predicted"/>
<evidence type="ECO:0000313" key="2">
    <source>
        <dbReference type="EMBL" id="MDG0795265.1"/>
    </source>
</evidence>
<name>A0A9X4KNK8_9BACL</name>
<keyword evidence="3" id="KW-1185">Reference proteome</keyword>
<dbReference type="RefSeq" id="WP_277568946.1">
    <property type="nucleotide sequence ID" value="NZ_JAPDHZ010000008.1"/>
</dbReference>
<evidence type="ECO:0000313" key="3">
    <source>
        <dbReference type="Proteomes" id="UP001153387"/>
    </source>
</evidence>
<dbReference type="EMBL" id="JAPDHZ010000008">
    <property type="protein sequence ID" value="MDG0795265.1"/>
    <property type="molecule type" value="Genomic_DNA"/>
</dbReference>
<gene>
    <name evidence="2" type="ORF">OMP38_33875</name>
</gene>
<organism evidence="2 3">
    <name type="scientific">Cohnella ginsengisoli</name>
    <dbReference type="NCBI Taxonomy" id="425004"/>
    <lineage>
        <taxon>Bacteria</taxon>
        <taxon>Bacillati</taxon>
        <taxon>Bacillota</taxon>
        <taxon>Bacilli</taxon>
        <taxon>Bacillales</taxon>
        <taxon>Paenibacillaceae</taxon>
        <taxon>Cohnella</taxon>
    </lineage>
</organism>
<sequence>MPYSSSMLRTASRLNGRVSGTRPRSSEDASSASVFAHLLLIRLIGMSVHATFRAINMV</sequence>
<protein>
    <submittedName>
        <fullName evidence="2">Uncharacterized protein</fullName>
    </submittedName>
</protein>
<dbReference type="Proteomes" id="UP001153387">
    <property type="component" value="Unassembled WGS sequence"/>
</dbReference>